<feature type="compositionally biased region" description="Basic and acidic residues" evidence="1">
    <location>
        <begin position="301"/>
        <end position="314"/>
    </location>
</feature>
<name>A0A6A5GL80_CAERE</name>
<accession>A0A6A5GL80</accession>
<dbReference type="GeneID" id="9816693"/>
<feature type="compositionally biased region" description="Basic and acidic residues" evidence="1">
    <location>
        <begin position="110"/>
        <end position="120"/>
    </location>
</feature>
<feature type="compositionally biased region" description="Gly residues" evidence="1">
    <location>
        <begin position="243"/>
        <end position="261"/>
    </location>
</feature>
<feature type="compositionally biased region" description="Polar residues" evidence="1">
    <location>
        <begin position="335"/>
        <end position="352"/>
    </location>
</feature>
<feature type="compositionally biased region" description="Basic residues" evidence="1">
    <location>
        <begin position="577"/>
        <end position="591"/>
    </location>
</feature>
<feature type="region of interest" description="Disordered" evidence="1">
    <location>
        <begin position="294"/>
        <end position="363"/>
    </location>
</feature>
<gene>
    <name evidence="2" type="ORF">GCK72_021851</name>
</gene>
<feature type="region of interest" description="Disordered" evidence="1">
    <location>
        <begin position="75"/>
        <end position="190"/>
    </location>
</feature>
<dbReference type="Proteomes" id="UP000483820">
    <property type="component" value="Chromosome V"/>
</dbReference>
<feature type="region of interest" description="Disordered" evidence="1">
    <location>
        <begin position="476"/>
        <end position="503"/>
    </location>
</feature>
<dbReference type="EMBL" id="WUAV01000005">
    <property type="protein sequence ID" value="KAF1755282.1"/>
    <property type="molecule type" value="Genomic_DNA"/>
</dbReference>
<dbReference type="CTD" id="9816693"/>
<dbReference type="AlphaFoldDB" id="A0A6A5GL80"/>
<dbReference type="RefSeq" id="XP_053583448.1">
    <property type="nucleotide sequence ID" value="XM_053734535.1"/>
</dbReference>
<dbReference type="KEGG" id="crq:GCK72_021851"/>
<feature type="compositionally biased region" description="Basic residues" evidence="1">
    <location>
        <begin position="487"/>
        <end position="502"/>
    </location>
</feature>
<feature type="compositionally biased region" description="Gly residues" evidence="1">
    <location>
        <begin position="146"/>
        <end position="176"/>
    </location>
</feature>
<feature type="compositionally biased region" description="Polar residues" evidence="1">
    <location>
        <begin position="131"/>
        <end position="140"/>
    </location>
</feature>
<comment type="caution">
    <text evidence="2">The sequence shown here is derived from an EMBL/GenBank/DDBJ whole genome shotgun (WGS) entry which is preliminary data.</text>
</comment>
<feature type="compositionally biased region" description="Basic and acidic residues" evidence="1">
    <location>
        <begin position="321"/>
        <end position="330"/>
    </location>
</feature>
<evidence type="ECO:0000313" key="3">
    <source>
        <dbReference type="Proteomes" id="UP000483820"/>
    </source>
</evidence>
<organism evidence="2 3">
    <name type="scientific">Caenorhabditis remanei</name>
    <name type="common">Caenorhabditis vulgaris</name>
    <dbReference type="NCBI Taxonomy" id="31234"/>
    <lineage>
        <taxon>Eukaryota</taxon>
        <taxon>Metazoa</taxon>
        <taxon>Ecdysozoa</taxon>
        <taxon>Nematoda</taxon>
        <taxon>Chromadorea</taxon>
        <taxon>Rhabditida</taxon>
        <taxon>Rhabditina</taxon>
        <taxon>Rhabditomorpha</taxon>
        <taxon>Rhabditoidea</taxon>
        <taxon>Rhabditidae</taxon>
        <taxon>Peloderinae</taxon>
        <taxon>Caenorhabditis</taxon>
    </lineage>
</organism>
<sequence>MAKVKEEELPLDATPTRIKYSKRSGRRMRKKMAIERERLEKKRQYLEWKTKEIESRKSGNTVTIGTDLLKRIRFPSESVDGYVRTDKPKKKKTVKPNSCDKPIKKKKKRDDKGRKSHQGDSRAVNTGGPTGNQSQNTPFQQAPALNGGGGGSGMNVGSAGFGGGQGGGYGGGGPQFGNGNPMESLSFQGNPQFNEQSVSEVMQAMQVLANHNILRLGFGVGVAAMAQSRTGQESQMTANHGSAGFGDGYGGGVQGGEGGRPQGDQFSWLVDMKKVKEEERPVKLTADGRRYINLVKRKEKKQKEGKQAKNCDQPKKKKRKVDKEGQKSHQGDLGATNTGGPIGNQSQNTPLQQAPAVNGIGGGEGGMNVGSAGFGGGQGGGYGGGGPQFGNGNPMESLSFQGNPQFNEQSVSEVMQAMQVGFGLGVAAMAQMRTRQESQMTANQGSAGFGDGYGGGVQGGGPQGDQWQLVMAKVKEEEEKAPETTPTRKRNRKSAKKRWRKKMAVERARLEKKEKKRQDLEWKTKEIESRKPGNTVTIGTDLLKRIRFPRESVDGEVRTDKPKKKKTVKPNSCDKPIKKKKKRDDKGRKSHQRDSPAVNGGGPIGNQSQNAPFQQAPAFNGGGGGGGMNAGAAGFGGGQGCGYGSGGPPFGNGNPMESFPFQGNPQFNEQSVSEVMQAMQVVFGLGVAAMAQMRTGQESEMTANHGSAGFGDGYGGGLQGGGPQGDQVKRLLDIYVNNFA</sequence>
<evidence type="ECO:0000313" key="2">
    <source>
        <dbReference type="EMBL" id="KAF1755282.1"/>
    </source>
</evidence>
<reference evidence="2 3" key="1">
    <citation type="submission" date="2019-12" db="EMBL/GenBank/DDBJ databases">
        <title>Chromosome-level assembly of the Caenorhabditis remanei genome.</title>
        <authorList>
            <person name="Teterina A.A."/>
            <person name="Willis J.H."/>
            <person name="Phillips P.C."/>
        </authorList>
    </citation>
    <scope>NUCLEOTIDE SEQUENCE [LARGE SCALE GENOMIC DNA]</scope>
    <source>
        <strain evidence="2 3">PX506</strain>
        <tissue evidence="2">Whole organism</tissue>
    </source>
</reference>
<feature type="region of interest" description="Disordered" evidence="1">
    <location>
        <begin position="236"/>
        <end position="265"/>
    </location>
</feature>
<feature type="region of interest" description="Disordered" evidence="1">
    <location>
        <begin position="553"/>
        <end position="622"/>
    </location>
</feature>
<protein>
    <submittedName>
        <fullName evidence="2">Uncharacterized protein</fullName>
    </submittedName>
</protein>
<proteinExistence type="predicted"/>
<evidence type="ECO:0000256" key="1">
    <source>
        <dbReference type="SAM" id="MobiDB-lite"/>
    </source>
</evidence>